<evidence type="ECO:0000313" key="2">
    <source>
        <dbReference type="Proteomes" id="UP000204095"/>
    </source>
</evidence>
<evidence type="ECO:0000313" key="1">
    <source>
        <dbReference type="EMBL" id="ABT15929.1"/>
    </source>
</evidence>
<dbReference type="GeneID" id="5470047"/>
<reference evidence="1 2" key="1">
    <citation type="journal article" date="2007" name="Virology">
        <title>Sequence and annotation of the 314-kb MT325 and the 321-kb FR483 viruses that infect Chlorella Pbi.</title>
        <authorList>
            <person name="Fitzgerald L.A."/>
            <person name="Graves M.V."/>
            <person name="Li X."/>
            <person name="Feldblyum T."/>
            <person name="Hartigan J."/>
            <person name="Van Etten J.L."/>
        </authorList>
    </citation>
    <scope>NUCLEOTIDE SEQUENCE [LARGE SCALE GENOMIC DNA]</scope>
    <source>
        <strain evidence="1 2">FR483</strain>
    </source>
</reference>
<organismHost>
    <name type="scientific">Paramecium bursaria</name>
    <dbReference type="NCBI Taxonomy" id="74790"/>
</organismHost>
<protein>
    <submittedName>
        <fullName evidence="1">Uncharacterized protein n644R</fullName>
    </submittedName>
</protein>
<dbReference type="EMBL" id="DQ890022">
    <property type="protein sequence ID" value="ABT15929.1"/>
    <property type="molecule type" value="Genomic_DNA"/>
</dbReference>
<name>A7J7Z8_PBCVF</name>
<gene>
    <name evidence="1" type="primary">n644R</name>
    <name evidence="1" type="ORF">FR483_n644R</name>
</gene>
<organism evidence="1 2">
    <name type="scientific">Paramecium bursaria Chlorella virus FR483</name>
    <name type="common">PBCV-FR483</name>
    <dbReference type="NCBI Taxonomy" id="399781"/>
    <lineage>
        <taxon>Viruses</taxon>
        <taxon>Varidnaviria</taxon>
        <taxon>Bamfordvirae</taxon>
        <taxon>Nucleocytoviricota</taxon>
        <taxon>Megaviricetes</taxon>
        <taxon>Algavirales</taxon>
        <taxon>Phycodnaviridae</taxon>
        <taxon>Chlorovirus</taxon>
        <taxon>Chlorovirus conductrix</taxon>
        <taxon>Paramecium bursaria Chlorella virus A1</taxon>
    </lineage>
</organism>
<proteinExistence type="predicted"/>
<sequence length="65" mass="7656">MESLLPHGSSRRVDCCPHKPDRIDRCENPTNGTICYHDMDEWDRRGSSLFPGDHHSHRHNKEEIF</sequence>
<dbReference type="RefSeq" id="YP_001426276.1">
    <property type="nucleotide sequence ID" value="NC_008603.1"/>
</dbReference>
<dbReference type="Proteomes" id="UP000204095">
    <property type="component" value="Segment"/>
</dbReference>
<dbReference type="KEGG" id="vg:5470047"/>
<accession>A7J7Z8</accession>